<dbReference type="PANTHER" id="PTHR45953:SF1">
    <property type="entry name" value="IDURONATE 2-SULFATASE"/>
    <property type="match status" value="1"/>
</dbReference>
<organism evidence="9 10">
    <name type="scientific">Lutibacter oricola</name>
    <dbReference type="NCBI Taxonomy" id="762486"/>
    <lineage>
        <taxon>Bacteria</taxon>
        <taxon>Pseudomonadati</taxon>
        <taxon>Bacteroidota</taxon>
        <taxon>Flavobacteriia</taxon>
        <taxon>Flavobacteriales</taxon>
        <taxon>Flavobacteriaceae</taxon>
        <taxon>Lutibacter</taxon>
    </lineage>
</organism>
<dbReference type="SUPFAM" id="SSF53649">
    <property type="entry name" value="Alkaline phosphatase-like"/>
    <property type="match status" value="1"/>
</dbReference>
<dbReference type="RefSeq" id="WP_090119319.1">
    <property type="nucleotide sequence ID" value="NZ_FNNJ01000001.1"/>
</dbReference>
<feature type="signal peptide" evidence="7">
    <location>
        <begin position="1"/>
        <end position="19"/>
    </location>
</feature>
<dbReference type="Gene3D" id="3.40.720.10">
    <property type="entry name" value="Alkaline Phosphatase, subunit A"/>
    <property type="match status" value="1"/>
</dbReference>
<evidence type="ECO:0000256" key="7">
    <source>
        <dbReference type="SAM" id="SignalP"/>
    </source>
</evidence>
<reference evidence="9 10" key="1">
    <citation type="submission" date="2016-10" db="EMBL/GenBank/DDBJ databases">
        <authorList>
            <person name="de Groot N.N."/>
        </authorList>
    </citation>
    <scope>NUCLEOTIDE SEQUENCE [LARGE SCALE GENOMIC DNA]</scope>
    <source>
        <strain evidence="9 10">DSM 24956</strain>
    </source>
</reference>
<feature type="chain" id="PRO_5011547042" evidence="7">
    <location>
        <begin position="20"/>
        <end position="477"/>
    </location>
</feature>
<dbReference type="AlphaFoldDB" id="A0A1H2SJG1"/>
<dbReference type="Proteomes" id="UP000199595">
    <property type="component" value="Unassembled WGS sequence"/>
</dbReference>
<keyword evidence="4 7" id="KW-0732">Signal</keyword>
<dbReference type="InterPro" id="IPR017850">
    <property type="entry name" value="Alkaline_phosphatase_core_sf"/>
</dbReference>
<evidence type="ECO:0000256" key="6">
    <source>
        <dbReference type="ARBA" id="ARBA00022837"/>
    </source>
</evidence>
<gene>
    <name evidence="9" type="ORF">SAMN05444411_101472</name>
</gene>
<dbReference type="PANTHER" id="PTHR45953">
    <property type="entry name" value="IDURONATE 2-SULFATASE"/>
    <property type="match status" value="1"/>
</dbReference>
<dbReference type="Pfam" id="PF00884">
    <property type="entry name" value="Sulfatase"/>
    <property type="match status" value="1"/>
</dbReference>
<evidence type="ECO:0000256" key="3">
    <source>
        <dbReference type="ARBA" id="ARBA00022723"/>
    </source>
</evidence>
<feature type="domain" description="Sulfatase N-terminal" evidence="8">
    <location>
        <begin position="25"/>
        <end position="369"/>
    </location>
</feature>
<comment type="cofactor">
    <cofactor evidence="1">
        <name>Ca(2+)</name>
        <dbReference type="ChEBI" id="CHEBI:29108"/>
    </cofactor>
</comment>
<keyword evidence="10" id="KW-1185">Reference proteome</keyword>
<evidence type="ECO:0000256" key="1">
    <source>
        <dbReference type="ARBA" id="ARBA00001913"/>
    </source>
</evidence>
<accession>A0A1H2SJG1</accession>
<comment type="similarity">
    <text evidence="2">Belongs to the sulfatase family.</text>
</comment>
<dbReference type="GO" id="GO:0005737">
    <property type="term" value="C:cytoplasm"/>
    <property type="evidence" value="ECO:0007669"/>
    <property type="project" value="TreeGrafter"/>
</dbReference>
<evidence type="ECO:0000256" key="2">
    <source>
        <dbReference type="ARBA" id="ARBA00008779"/>
    </source>
</evidence>
<keyword evidence="5" id="KW-0378">Hydrolase</keyword>
<dbReference type="OrthoDB" id="9763552at2"/>
<sequence length="477" mass="54587">MKSYILIFFTVFISFFSNAQDEKKSNVLFIIADDLNTALSGYGHPQCKTPQLDKLAERSVVFKNMHCQHPLCGPSRASIMSGLYTYSTGVLKNSGINRKQKPNIVTLSQAFKNDGYYVARVSKIFHMGIPYDILQGTSGADDPKSWDETYNFKALEHNAKGQLTNWSPKHDGHQKFNGLIAEGDDSDHVDGMAADKAIEMLHKLKNRPFFLAVGMIRPHVPLVAPKKYFDLYNRDEMILPVVPKDDLDDLPEIYRNRNTNKKWGVTPEGHKGLLEAYYASISYMDAQVGRILDTLEKLDLDRNTIVVFCSDHGYLLGEHHKFQKPHLFEEAIRVPFMIHVPWMKSQRGKSTHKITELIDLYPTLTELTEVNAPKELQGKSLVPLLRNTKSKKWKKDIAFTTCNAGGATIRTDNWRFTHWKHGDGGFEMYDLKSDPGEFKNLAENPKYAEIKKRLNKLLLQKKKEAGYTIEMYDWGYK</sequence>
<dbReference type="InterPro" id="IPR035874">
    <property type="entry name" value="IDS"/>
</dbReference>
<dbReference type="EMBL" id="FNNJ01000001">
    <property type="protein sequence ID" value="SDW31843.1"/>
    <property type="molecule type" value="Genomic_DNA"/>
</dbReference>
<evidence type="ECO:0000313" key="10">
    <source>
        <dbReference type="Proteomes" id="UP000199595"/>
    </source>
</evidence>
<dbReference type="InterPro" id="IPR000917">
    <property type="entry name" value="Sulfatase_N"/>
</dbReference>
<dbReference type="STRING" id="762486.SAMN05444411_101472"/>
<evidence type="ECO:0000256" key="4">
    <source>
        <dbReference type="ARBA" id="ARBA00022729"/>
    </source>
</evidence>
<name>A0A1H2SJG1_9FLAO</name>
<dbReference type="GO" id="GO:0046872">
    <property type="term" value="F:metal ion binding"/>
    <property type="evidence" value="ECO:0007669"/>
    <property type="project" value="UniProtKB-KW"/>
</dbReference>
<evidence type="ECO:0000313" key="9">
    <source>
        <dbReference type="EMBL" id="SDW31843.1"/>
    </source>
</evidence>
<evidence type="ECO:0000256" key="5">
    <source>
        <dbReference type="ARBA" id="ARBA00022801"/>
    </source>
</evidence>
<dbReference type="CDD" id="cd16030">
    <property type="entry name" value="iduronate-2-sulfatase"/>
    <property type="match status" value="1"/>
</dbReference>
<keyword evidence="6" id="KW-0106">Calcium</keyword>
<keyword evidence="3" id="KW-0479">Metal-binding</keyword>
<dbReference type="GO" id="GO:0004423">
    <property type="term" value="F:iduronate-2-sulfatase activity"/>
    <property type="evidence" value="ECO:0007669"/>
    <property type="project" value="InterPro"/>
</dbReference>
<protein>
    <submittedName>
        <fullName evidence="9">Choline-sulfatase</fullName>
    </submittedName>
</protein>
<proteinExistence type="inferred from homology"/>
<evidence type="ECO:0000259" key="8">
    <source>
        <dbReference type="Pfam" id="PF00884"/>
    </source>
</evidence>